<dbReference type="GO" id="GO:0016787">
    <property type="term" value="F:hydrolase activity"/>
    <property type="evidence" value="ECO:0007669"/>
    <property type="project" value="UniProtKB-KW"/>
</dbReference>
<dbReference type="Proteomes" id="UP000216345">
    <property type="component" value="Unassembled WGS sequence"/>
</dbReference>
<dbReference type="AlphaFoldDB" id="A0A256FDS3"/>
<evidence type="ECO:0000313" key="2">
    <source>
        <dbReference type="Proteomes" id="UP000216345"/>
    </source>
</evidence>
<dbReference type="Gene3D" id="3.40.50.1820">
    <property type="entry name" value="alpha/beta hydrolase"/>
    <property type="match status" value="1"/>
</dbReference>
<accession>A0A256FDS3</accession>
<evidence type="ECO:0000313" key="1">
    <source>
        <dbReference type="EMBL" id="OYR12943.1"/>
    </source>
</evidence>
<protein>
    <submittedName>
        <fullName evidence="1">Alpha/beta hydrolase family protein</fullName>
    </submittedName>
</protein>
<proteinExistence type="predicted"/>
<name>A0A256FDS3_9HYPH</name>
<keyword evidence="2" id="KW-1185">Reference proteome</keyword>
<dbReference type="InterPro" id="IPR029058">
    <property type="entry name" value="AB_hydrolase_fold"/>
</dbReference>
<keyword evidence="1" id="KW-0378">Hydrolase</keyword>
<comment type="caution">
    <text evidence="1">The sequence shown here is derived from an EMBL/GenBank/DDBJ whole genome shotgun (WGS) entry which is preliminary data.</text>
</comment>
<dbReference type="EMBL" id="NNRK01000029">
    <property type="protein sequence ID" value="OYR12943.1"/>
    <property type="molecule type" value="Genomic_DNA"/>
</dbReference>
<dbReference type="SUPFAM" id="SSF53474">
    <property type="entry name" value="alpha/beta-Hydrolases"/>
    <property type="match status" value="1"/>
</dbReference>
<sequence length="283" mass="30689">MILFICLNAKAEQLQWSSKPDFAICEQTDDAVWAEYTAGQDCIRFFPAGALKDAPVAVVLLRGDTEGWVRRKPADIPDNTAEAQKNRADRTAQAIGLPVIVLARPGTFGSSGNHLRRRQAAEFLALNAALDAIQKRYGIKRFVLMGHSGGATAAAAILTLGRKDVSCAVLTSGAFGLLERAQILRAEAGVKQRPGRDTTGLTSPYDPLEHISGIAQDSHRSIIVIGNPRDRVAPFSLQRRFVELLNLNGHAVHLVTHDAFPPNYHNLRDNIGLKEAAACARKA</sequence>
<dbReference type="RefSeq" id="WP_235818827.1">
    <property type="nucleotide sequence ID" value="NZ_JBHEEL010000004.1"/>
</dbReference>
<organism evidence="1 2">
    <name type="scientific">Brucella rhizosphaerae</name>
    <dbReference type="NCBI Taxonomy" id="571254"/>
    <lineage>
        <taxon>Bacteria</taxon>
        <taxon>Pseudomonadati</taxon>
        <taxon>Pseudomonadota</taxon>
        <taxon>Alphaproteobacteria</taxon>
        <taxon>Hyphomicrobiales</taxon>
        <taxon>Brucellaceae</taxon>
        <taxon>Brucella/Ochrobactrum group</taxon>
        <taxon>Brucella</taxon>
    </lineage>
</organism>
<reference evidence="1 2" key="1">
    <citation type="submission" date="2017-07" db="EMBL/GenBank/DDBJ databases">
        <title>Phylogenetic study on the rhizospheric bacterium Ochrobactrum sp. A44.</title>
        <authorList>
            <person name="Krzyzanowska D.M."/>
            <person name="Ossowicki A."/>
            <person name="Rajewska M."/>
            <person name="Maciag T."/>
            <person name="Kaczynski Z."/>
            <person name="Czerwicka M."/>
            <person name="Jafra S."/>
        </authorList>
    </citation>
    <scope>NUCLEOTIDE SEQUENCE [LARGE SCALE GENOMIC DNA]</scope>
    <source>
        <strain evidence="1 2">PR17</strain>
    </source>
</reference>
<gene>
    <name evidence="1" type="ORF">CEV32_1119</name>
</gene>